<accession>A0A8C3MUC0</accession>
<dbReference type="Pfam" id="PF05902">
    <property type="entry name" value="4_1_CTD"/>
    <property type="match status" value="1"/>
</dbReference>
<organism evidence="19 20">
    <name type="scientific">Geospiza parvula</name>
    <name type="common">Small tree-finch</name>
    <name type="synonym">Camarhynchus parvulus</name>
    <dbReference type="NCBI Taxonomy" id="87175"/>
    <lineage>
        <taxon>Eukaryota</taxon>
        <taxon>Metazoa</taxon>
        <taxon>Chordata</taxon>
        <taxon>Craniata</taxon>
        <taxon>Vertebrata</taxon>
        <taxon>Euteleostomi</taxon>
        <taxon>Archelosauria</taxon>
        <taxon>Archosauria</taxon>
        <taxon>Dinosauria</taxon>
        <taxon>Saurischia</taxon>
        <taxon>Theropoda</taxon>
        <taxon>Coelurosauria</taxon>
        <taxon>Aves</taxon>
        <taxon>Neognathae</taxon>
        <taxon>Neoaves</taxon>
        <taxon>Telluraves</taxon>
        <taxon>Australaves</taxon>
        <taxon>Passeriformes</taxon>
        <taxon>Thraupidae</taxon>
        <taxon>Camarhynchus</taxon>
    </lineage>
</organism>
<dbReference type="PIRSF" id="PIRSF002304">
    <property type="entry name" value="Membrane_skeletal_4_1"/>
    <property type="match status" value="1"/>
</dbReference>
<dbReference type="InterPro" id="IPR000798">
    <property type="entry name" value="Ez/rad/moesin-like"/>
</dbReference>
<feature type="compositionally biased region" description="Polar residues" evidence="18">
    <location>
        <begin position="43"/>
        <end position="57"/>
    </location>
</feature>
<dbReference type="InterPro" id="IPR007477">
    <property type="entry name" value="SAB_dom"/>
</dbReference>
<dbReference type="FunFam" id="3.10.20.90:FF:000002">
    <property type="entry name" value="Erythrocyte protein band 4.1-like 3"/>
    <property type="match status" value="1"/>
</dbReference>
<dbReference type="CDD" id="cd13184">
    <property type="entry name" value="FERM_C_4_1_family"/>
    <property type="match status" value="1"/>
</dbReference>
<evidence type="ECO:0000256" key="7">
    <source>
        <dbReference type="ARBA" id="ARBA00022618"/>
    </source>
</evidence>
<evidence type="ECO:0000313" key="19">
    <source>
        <dbReference type="Ensembl" id="ENSCPVP00000009404.2"/>
    </source>
</evidence>
<dbReference type="GO" id="GO:0005938">
    <property type="term" value="C:cell cortex"/>
    <property type="evidence" value="ECO:0007669"/>
    <property type="project" value="UniProtKB-SubCell"/>
</dbReference>
<evidence type="ECO:0000256" key="15">
    <source>
        <dbReference type="ARBA" id="ARBA00030419"/>
    </source>
</evidence>
<evidence type="ECO:0000256" key="17">
    <source>
        <dbReference type="SAM" id="Coils"/>
    </source>
</evidence>
<dbReference type="InterPro" id="IPR008379">
    <property type="entry name" value="Band_4.1_C"/>
</dbReference>
<dbReference type="AlphaFoldDB" id="A0A8C3MUC0"/>
<dbReference type="Pfam" id="PF09380">
    <property type="entry name" value="FERM_C"/>
    <property type="match status" value="1"/>
</dbReference>
<dbReference type="Pfam" id="PF08736">
    <property type="entry name" value="FA"/>
    <property type="match status" value="1"/>
</dbReference>
<dbReference type="GO" id="GO:0005516">
    <property type="term" value="F:calmodulin binding"/>
    <property type="evidence" value="ECO:0007669"/>
    <property type="project" value="UniProtKB-KW"/>
</dbReference>
<dbReference type="InterPro" id="IPR018980">
    <property type="entry name" value="FERM_PH-like_C"/>
</dbReference>
<dbReference type="PANTHER" id="PTHR23280:SF12">
    <property type="entry name" value="PROTEIN 4.1"/>
    <property type="match status" value="1"/>
</dbReference>
<keyword evidence="11" id="KW-0206">Cytoskeleton</keyword>
<feature type="region of interest" description="Disordered" evidence="18">
    <location>
        <begin position="593"/>
        <end position="655"/>
    </location>
</feature>
<evidence type="ECO:0000256" key="13">
    <source>
        <dbReference type="ARBA" id="ARBA00023306"/>
    </source>
</evidence>
<keyword evidence="5" id="KW-0963">Cytoplasm</keyword>
<evidence type="ECO:0000256" key="5">
    <source>
        <dbReference type="ARBA" id="ARBA00022490"/>
    </source>
</evidence>
<dbReference type="PROSITE" id="PS00661">
    <property type="entry name" value="FERM_2"/>
    <property type="match status" value="1"/>
</dbReference>
<dbReference type="InterPro" id="IPR035963">
    <property type="entry name" value="FERM_2"/>
</dbReference>
<dbReference type="Pfam" id="PF04382">
    <property type="entry name" value="SAB"/>
    <property type="match status" value="1"/>
</dbReference>
<keyword evidence="20" id="KW-1185">Reference proteome</keyword>
<dbReference type="Pfam" id="PF09379">
    <property type="entry name" value="FERM_N"/>
    <property type="match status" value="1"/>
</dbReference>
<dbReference type="Ensembl" id="ENSCPVT00000009811.2">
    <property type="protein sequence ID" value="ENSCPVP00000009404.2"/>
    <property type="gene ID" value="ENSCPVG00000006778.2"/>
</dbReference>
<evidence type="ECO:0000256" key="3">
    <source>
        <dbReference type="ARBA" id="ARBA00004544"/>
    </source>
</evidence>
<evidence type="ECO:0000256" key="10">
    <source>
        <dbReference type="ARBA" id="ARBA00023203"/>
    </source>
</evidence>
<name>A0A8C3MUC0_GEOPR</name>
<evidence type="ECO:0000256" key="8">
    <source>
        <dbReference type="ARBA" id="ARBA00022776"/>
    </source>
</evidence>
<dbReference type="InterPro" id="IPR021187">
    <property type="entry name" value="EPB4.1_FERM_F1"/>
</dbReference>
<dbReference type="GO" id="GO:0005634">
    <property type="term" value="C:nucleus"/>
    <property type="evidence" value="ECO:0007669"/>
    <property type="project" value="UniProtKB-SubCell"/>
</dbReference>
<keyword evidence="6" id="KW-0597">Phosphoprotein</keyword>
<keyword evidence="17" id="KW-0175">Coiled coil</keyword>
<evidence type="ECO:0000313" key="20">
    <source>
        <dbReference type="Proteomes" id="UP000694382"/>
    </source>
</evidence>
<dbReference type="InterPro" id="IPR019749">
    <property type="entry name" value="Band_41_domain"/>
</dbReference>
<sequence length="884" mass="98729">MTTEKSPAADTDNSEQQQAKEEEGAAETQQQEASLEEGAQPTPERQPQRQKASNGDTPTHEEQGKKEHRASEGRGLSRLFSSFLRRPKSQVSEEDKDTDAPKEAGGDQKDAGLGASPDEDILVKAPIAAPEPELKTDPSLDLHSLSSAETQPAQEERRDDQEPLGRDLEDREEGEAKEEGAKPELKPESLETKADKDLKAAQKVVKRHRNMYCKVVLLDDTIFECSVDKHTKGQDLLKKVCDHLNLLEEDYFGLATWDTPTSRTWLDPAKEIKKQVHGGPWDFTFNVKFYPPDPAQLTEDITRYYLCLQLRQDILTGRLPCSFATLALLGSYTVQSELGDYDPDLHGPDYISEFKLAPNQTKELEEKVVELHKTYRSMTPAQADLEFLENAKKLSMYGVDLHQAKDLEGVDITLGVCSSGLLVYKDKLRINRFPWPKVLKISYKRSSFFIKIRPGEQEQYESTIGFKLPSYRAAKKLWKVCVEHHTFFRLTSTEAIPKSRFLALGSKFRYSGRTQAQTRQASALIDRPAPQFERTASKRASRSLDGAKRATQKVEFRTIEEEKQKEVVVVEVPEPKPADQIREKPAVAVITPERSPRPTSAPAITQSHPAEPAPAKSNVKDVATSKVGKETAKSDVRREEFPLEKPDEPVDASKVRKTHIEVTVPTMNGAQPQQQPAEKEEELIRMRKDLDKTQEEIKKHHANISELKKNFMESVPEPRPSEWDKRLSTHSPFRSLNVNGQIPTGADGPPLVKTQTVTISDVSSAVKSEIPTKEVPIVHTETKTITYEAAQTDGGNGDLDPGILLTAQTITSETTSSTTTTQITKTVKGGISETRIEKRIVITGDADVDHDQVLAQAIKAAKEQHPDMSVTKVVVHQETELAEE</sequence>
<dbReference type="PRINTS" id="PR00935">
    <property type="entry name" value="BAND41"/>
</dbReference>
<dbReference type="Gene3D" id="2.30.29.30">
    <property type="entry name" value="Pleckstrin-homology domain (PH domain)/Phosphotyrosine-binding domain (PTB)"/>
    <property type="match status" value="1"/>
</dbReference>
<feature type="compositionally biased region" description="Basic and acidic residues" evidence="18">
    <location>
        <begin position="98"/>
        <end position="110"/>
    </location>
</feature>
<evidence type="ECO:0000256" key="12">
    <source>
        <dbReference type="ARBA" id="ARBA00023242"/>
    </source>
</evidence>
<feature type="compositionally biased region" description="Basic and acidic residues" evidence="18">
    <location>
        <begin position="154"/>
        <end position="169"/>
    </location>
</feature>
<dbReference type="GO" id="GO:0005198">
    <property type="term" value="F:structural molecule activity"/>
    <property type="evidence" value="ECO:0007669"/>
    <property type="project" value="InterPro"/>
</dbReference>
<comment type="subcellular location">
    <subcellularLocation>
        <location evidence="3">Cytoplasm</location>
        <location evidence="3">Cell cortex</location>
    </subcellularLocation>
    <subcellularLocation>
        <location evidence="2">Cytoplasm</location>
        <location evidence="2">Cytoskeleton</location>
    </subcellularLocation>
    <subcellularLocation>
        <location evidence="1">Nucleus</location>
    </subcellularLocation>
</comment>
<dbReference type="FunFam" id="1.20.80.10:FF:000001">
    <property type="entry name" value="Erythrocyte membrane protein band 4.1"/>
    <property type="match status" value="1"/>
</dbReference>
<feature type="coiled-coil region" evidence="17">
    <location>
        <begin position="683"/>
        <end position="710"/>
    </location>
</feature>
<keyword evidence="13" id="KW-0131">Cell cycle</keyword>
<dbReference type="GO" id="GO:0031032">
    <property type="term" value="P:actomyosin structure organization"/>
    <property type="evidence" value="ECO:0007669"/>
    <property type="project" value="TreeGrafter"/>
</dbReference>
<keyword evidence="7" id="KW-0132">Cell division</keyword>
<dbReference type="InterPro" id="IPR000299">
    <property type="entry name" value="FERM_domain"/>
</dbReference>
<proteinExistence type="predicted"/>
<feature type="compositionally biased region" description="Basic and acidic residues" evidence="18">
    <location>
        <begin position="627"/>
        <end position="655"/>
    </location>
</feature>
<dbReference type="SUPFAM" id="SSF47031">
    <property type="entry name" value="Second domain of FERM"/>
    <property type="match status" value="1"/>
</dbReference>
<gene>
    <name evidence="19" type="primary">EPB41</name>
</gene>
<evidence type="ECO:0000256" key="6">
    <source>
        <dbReference type="ARBA" id="ARBA00022553"/>
    </source>
</evidence>
<dbReference type="Pfam" id="PF00373">
    <property type="entry name" value="FERM_M"/>
    <property type="match status" value="1"/>
</dbReference>
<feature type="compositionally biased region" description="Basic and acidic residues" evidence="18">
    <location>
        <begin position="58"/>
        <end position="72"/>
    </location>
</feature>
<dbReference type="GO" id="GO:0005856">
    <property type="term" value="C:cytoskeleton"/>
    <property type="evidence" value="ECO:0007669"/>
    <property type="project" value="UniProtKB-SubCell"/>
</dbReference>
<feature type="compositionally biased region" description="Basic and acidic residues" evidence="18">
    <location>
        <begin position="177"/>
        <end position="196"/>
    </location>
</feature>
<keyword evidence="12" id="KW-0539">Nucleus</keyword>
<reference evidence="19" key="2">
    <citation type="submission" date="2025-08" db="UniProtKB">
        <authorList>
            <consortium name="Ensembl"/>
        </authorList>
    </citation>
    <scope>IDENTIFICATION</scope>
</reference>
<dbReference type="SMART" id="SM01196">
    <property type="entry name" value="FERM_C"/>
    <property type="match status" value="1"/>
</dbReference>
<keyword evidence="4" id="KW-0813">Transport</keyword>
<dbReference type="InterPro" id="IPR029071">
    <property type="entry name" value="Ubiquitin-like_domsf"/>
</dbReference>
<dbReference type="CDD" id="cd14473">
    <property type="entry name" value="FERM_B-lobe"/>
    <property type="match status" value="1"/>
</dbReference>
<reference evidence="19" key="3">
    <citation type="submission" date="2025-09" db="UniProtKB">
        <authorList>
            <consortium name="Ensembl"/>
        </authorList>
    </citation>
    <scope>IDENTIFICATION</scope>
</reference>
<dbReference type="InterPro" id="IPR014352">
    <property type="entry name" value="FERM/acyl-CoA-bd_prot_sf"/>
</dbReference>
<keyword evidence="8" id="KW-0498">Mitosis</keyword>
<dbReference type="PROSITE" id="PS50057">
    <property type="entry name" value="FERM_3"/>
    <property type="match status" value="1"/>
</dbReference>
<evidence type="ECO:0000256" key="9">
    <source>
        <dbReference type="ARBA" id="ARBA00022860"/>
    </source>
</evidence>
<dbReference type="CDD" id="cd17105">
    <property type="entry name" value="FERM_F1_EPB41"/>
    <property type="match status" value="1"/>
</dbReference>
<evidence type="ECO:0000256" key="2">
    <source>
        <dbReference type="ARBA" id="ARBA00004245"/>
    </source>
</evidence>
<evidence type="ECO:0000256" key="11">
    <source>
        <dbReference type="ARBA" id="ARBA00023212"/>
    </source>
</evidence>
<dbReference type="Gene3D" id="3.10.20.90">
    <property type="entry name" value="Phosphatidylinositol 3-kinase Catalytic Subunit, Chain A, domain 1"/>
    <property type="match status" value="1"/>
</dbReference>
<dbReference type="SMART" id="SM01195">
    <property type="entry name" value="FA"/>
    <property type="match status" value="1"/>
</dbReference>
<dbReference type="SUPFAM" id="SSF50729">
    <property type="entry name" value="PH domain-like"/>
    <property type="match status" value="1"/>
</dbReference>
<dbReference type="InterPro" id="IPR011993">
    <property type="entry name" value="PH-like_dom_sf"/>
</dbReference>
<dbReference type="GO" id="GO:0030866">
    <property type="term" value="P:cortical actin cytoskeleton organization"/>
    <property type="evidence" value="ECO:0007669"/>
    <property type="project" value="InterPro"/>
</dbReference>
<evidence type="ECO:0000256" key="1">
    <source>
        <dbReference type="ARBA" id="ARBA00004123"/>
    </source>
</evidence>
<dbReference type="PRINTS" id="PR00661">
    <property type="entry name" value="ERMFAMILY"/>
</dbReference>
<accession>A0A8U8C630</accession>
<reference evidence="19" key="1">
    <citation type="submission" date="2020-02" db="EMBL/GenBank/DDBJ databases">
        <authorList>
            <person name="Enbody D E."/>
            <person name="Pettersson E M."/>
        </authorList>
    </citation>
    <scope>NUCLEOTIDE SEQUENCE [LARGE SCALE GENOMIC DNA]</scope>
</reference>
<dbReference type="FunFam" id="2.30.29.30:FF:000001">
    <property type="entry name" value="Erythrocyte membrane protein band 4.1"/>
    <property type="match status" value="1"/>
</dbReference>
<evidence type="ECO:0000256" key="4">
    <source>
        <dbReference type="ARBA" id="ARBA00022448"/>
    </source>
</evidence>
<dbReference type="PANTHER" id="PTHR23280">
    <property type="entry name" value="4.1 G PROTEIN"/>
    <property type="match status" value="1"/>
</dbReference>
<protein>
    <recommendedName>
        <fullName evidence="14">Protein 4.1</fullName>
    </recommendedName>
    <alternativeName>
        <fullName evidence="15">Band 4.1</fullName>
    </alternativeName>
    <alternativeName>
        <fullName evidence="16">Erythrocyte membrane protein band 4.1</fullName>
    </alternativeName>
</protein>
<dbReference type="GO" id="GO:0005886">
    <property type="term" value="C:plasma membrane"/>
    <property type="evidence" value="ECO:0007669"/>
    <property type="project" value="TreeGrafter"/>
</dbReference>
<dbReference type="PROSITE" id="PS00660">
    <property type="entry name" value="FERM_1"/>
    <property type="match status" value="1"/>
</dbReference>
<feature type="region of interest" description="Disordered" evidence="18">
    <location>
        <begin position="1"/>
        <end position="196"/>
    </location>
</feature>
<dbReference type="GO" id="GO:0051301">
    <property type="term" value="P:cell division"/>
    <property type="evidence" value="ECO:0007669"/>
    <property type="project" value="UniProtKB-KW"/>
</dbReference>
<dbReference type="InterPro" id="IPR019748">
    <property type="entry name" value="FERM_central"/>
</dbReference>
<dbReference type="Gene3D" id="1.20.80.10">
    <property type="match status" value="1"/>
</dbReference>
<keyword evidence="9" id="KW-0112">Calmodulin-binding</keyword>
<evidence type="ECO:0000256" key="14">
    <source>
        <dbReference type="ARBA" id="ARBA00023658"/>
    </source>
</evidence>
<dbReference type="Proteomes" id="UP000694382">
    <property type="component" value="Chromosome 23"/>
</dbReference>
<dbReference type="GO" id="GO:0003779">
    <property type="term" value="F:actin binding"/>
    <property type="evidence" value="ECO:0007669"/>
    <property type="project" value="UniProtKB-KW"/>
</dbReference>
<feature type="compositionally biased region" description="Polar residues" evidence="18">
    <location>
        <begin position="144"/>
        <end position="153"/>
    </location>
</feature>
<dbReference type="SUPFAM" id="SSF54236">
    <property type="entry name" value="Ubiquitin-like"/>
    <property type="match status" value="1"/>
</dbReference>
<evidence type="ECO:0000256" key="18">
    <source>
        <dbReference type="SAM" id="MobiDB-lite"/>
    </source>
</evidence>
<keyword evidence="10" id="KW-0009">Actin-binding</keyword>
<dbReference type="SMART" id="SM00295">
    <property type="entry name" value="B41"/>
    <property type="match status" value="1"/>
</dbReference>
<dbReference type="InterPro" id="IPR018979">
    <property type="entry name" value="FERM_N"/>
</dbReference>
<dbReference type="InterPro" id="IPR019747">
    <property type="entry name" value="FERM_CS"/>
</dbReference>
<evidence type="ECO:0000256" key="16">
    <source>
        <dbReference type="ARBA" id="ARBA00032586"/>
    </source>
</evidence>
<dbReference type="InterPro" id="IPR014847">
    <property type="entry name" value="FA"/>
</dbReference>